<dbReference type="EMBL" id="JASPKZ010009807">
    <property type="protein sequence ID" value="KAJ9576160.1"/>
    <property type="molecule type" value="Genomic_DNA"/>
</dbReference>
<feature type="non-terminal residue" evidence="1">
    <location>
        <position position="1"/>
    </location>
</feature>
<evidence type="ECO:0000313" key="1">
    <source>
        <dbReference type="EMBL" id="KAJ9576160.1"/>
    </source>
</evidence>
<proteinExistence type="predicted"/>
<protein>
    <submittedName>
        <fullName evidence="1">Uncharacterized protein</fullName>
    </submittedName>
</protein>
<comment type="caution">
    <text evidence="1">The sequence shown here is derived from an EMBL/GenBank/DDBJ whole genome shotgun (WGS) entry which is preliminary data.</text>
</comment>
<accession>A0AAD8E3R1</accession>
<feature type="non-terminal residue" evidence="1">
    <location>
        <position position="167"/>
    </location>
</feature>
<organism evidence="1 2">
    <name type="scientific">Diploptera punctata</name>
    <name type="common">Pacific beetle cockroach</name>
    <dbReference type="NCBI Taxonomy" id="6984"/>
    <lineage>
        <taxon>Eukaryota</taxon>
        <taxon>Metazoa</taxon>
        <taxon>Ecdysozoa</taxon>
        <taxon>Arthropoda</taxon>
        <taxon>Hexapoda</taxon>
        <taxon>Insecta</taxon>
        <taxon>Pterygota</taxon>
        <taxon>Neoptera</taxon>
        <taxon>Polyneoptera</taxon>
        <taxon>Dictyoptera</taxon>
        <taxon>Blattodea</taxon>
        <taxon>Blaberoidea</taxon>
        <taxon>Blaberidae</taxon>
        <taxon>Diplopterinae</taxon>
        <taxon>Diploptera</taxon>
    </lineage>
</organism>
<reference evidence="1" key="1">
    <citation type="journal article" date="2023" name="IScience">
        <title>Live-bearing cockroach genome reveals convergent evolutionary mechanisms linked to viviparity in insects and beyond.</title>
        <authorList>
            <person name="Fouks B."/>
            <person name="Harrison M.C."/>
            <person name="Mikhailova A.A."/>
            <person name="Marchal E."/>
            <person name="English S."/>
            <person name="Carruthers M."/>
            <person name="Jennings E.C."/>
            <person name="Chiamaka E.L."/>
            <person name="Frigard R.A."/>
            <person name="Pippel M."/>
            <person name="Attardo G.M."/>
            <person name="Benoit J.B."/>
            <person name="Bornberg-Bauer E."/>
            <person name="Tobe S.S."/>
        </authorList>
    </citation>
    <scope>NUCLEOTIDE SEQUENCE</scope>
    <source>
        <strain evidence="1">Stay&amp;Tobe</strain>
    </source>
</reference>
<keyword evidence="2" id="KW-1185">Reference proteome</keyword>
<evidence type="ECO:0000313" key="2">
    <source>
        <dbReference type="Proteomes" id="UP001233999"/>
    </source>
</evidence>
<gene>
    <name evidence="1" type="ORF">L9F63_006982</name>
</gene>
<dbReference type="Proteomes" id="UP001233999">
    <property type="component" value="Unassembled WGS sequence"/>
</dbReference>
<name>A0AAD8E3R1_DIPPU</name>
<dbReference type="AlphaFoldDB" id="A0AAD8E3R1"/>
<reference evidence="1" key="2">
    <citation type="submission" date="2023-05" db="EMBL/GenBank/DDBJ databases">
        <authorList>
            <person name="Fouks B."/>
        </authorList>
    </citation>
    <scope>NUCLEOTIDE SEQUENCE</scope>
    <source>
        <strain evidence="1">Stay&amp;Tobe</strain>
        <tissue evidence="1">Testes</tissue>
    </source>
</reference>
<sequence length="167" mass="19413">SQESLNFISEQLFHHNFEVLDRKHQFHSLGGCGIYMRKYGPHANTLVSGELSFPLYQIPLLRVYRKHDRSLQVTLQRERLLRSNAFIDTTLRDSTALNLEHPTIHTKMDVTYHSYHILFFFLIKLTILEDNYNNCTKLTLSAGLQGKRPPHKSVTKIIHISNTLNVV</sequence>